<reference evidence="3" key="1">
    <citation type="submission" date="2016-11" db="EMBL/GenBank/DDBJ databases">
        <authorList>
            <person name="Varghese N."/>
            <person name="Submissions S."/>
        </authorList>
    </citation>
    <scope>NUCLEOTIDE SEQUENCE [LARGE SCALE GENOMIC DNA]</scope>
    <source>
        <strain evidence="3">DSM 24579</strain>
    </source>
</reference>
<feature type="transmembrane region" description="Helical" evidence="1">
    <location>
        <begin position="522"/>
        <end position="539"/>
    </location>
</feature>
<accession>A0A1M5CXD2</accession>
<sequence length="814" mass="90975">MANFKKILPHLRVLVGFVIISLFYFSPVLQGKKIFQSDIVQYIGMAKQQNDFRDQTGEEPYWTDSAFGGMPTFQLGAYYPHNYVKKLDTVLRFLPRPADYLFLYFIGFYILLLCLKLGFRLAFLGALAFGFSTYLIIILGVGHNAKAHAIAYMPLVLGGIILTFRQKYLWGFLVLALGMALQIGANHFQMTYYLLLLVITLGIAYLVDAFRKNKLPQYFKSLGIMVVAVILAIGANATNLLATQEYTAHSTRGDTGLTIKPNDADKPAAGLTFDYITEYSYGIVESLNLFIPRFMGGSNAENIGKDAEIYDALIKLGASPVQAADLAENAPTYWGDQPFVGAPAYIGATVLFLFVFALYLVRGRLKWWIVGGSLLALLLSWGKNFGFLTEFFIDYVPLYNKFRAVSSIQVIIELCVPVLAVFGLYKLFDPKQQKETKLYALKWSGIIVGGLGLVLLLFGAALFDYSGAGDAALIQQLGADFVRALKEDRKAIYTEDILRSLLFSGLTIAVIWLYIQQKIKQNWVVPALALLILVDLIPVDKRYVNNDDFVIASKMDKPFSPTQADKNILQDKGHYRVFDVSGSPFNTGRTSYFHKSIGGYHAAKPGRIQDLFDFYISQNNMAVLNMLNAKYFIVPSENGTPQAQQNPNAFGNAWFVNDIKWVDSANEEILSLKETNLKNTAIINKEFQDQISKDFNAGETAAISLESYQPNELIYKTSSNSSQFVVFSEMYYQPGWQAYIDNKPVTHVRANYVLRAMNIPAGEHTVTFRFEPQVVNTGSNIALASSIVLVLIILGGFYYKSRKSKSQIGPKATE</sequence>
<feature type="transmembrane region" description="Helical" evidence="1">
    <location>
        <begin position="191"/>
        <end position="210"/>
    </location>
</feature>
<gene>
    <name evidence="2" type="ORF">SAMN05444483_101712</name>
</gene>
<feature type="transmembrane region" description="Helical" evidence="1">
    <location>
        <begin position="342"/>
        <end position="361"/>
    </location>
</feature>
<feature type="transmembrane region" description="Helical" evidence="1">
    <location>
        <begin position="440"/>
        <end position="463"/>
    </location>
</feature>
<organism evidence="2 3">
    <name type="scientific">Salegentibacter echinorum</name>
    <dbReference type="NCBI Taxonomy" id="1073325"/>
    <lineage>
        <taxon>Bacteria</taxon>
        <taxon>Pseudomonadati</taxon>
        <taxon>Bacteroidota</taxon>
        <taxon>Flavobacteriia</taxon>
        <taxon>Flavobacteriales</taxon>
        <taxon>Flavobacteriaceae</taxon>
        <taxon>Salegentibacter</taxon>
    </lineage>
</organism>
<dbReference type="EMBL" id="FQVT01000001">
    <property type="protein sequence ID" value="SHF59366.1"/>
    <property type="molecule type" value="Genomic_DNA"/>
</dbReference>
<feature type="transmembrane region" description="Helical" evidence="1">
    <location>
        <begin position="7"/>
        <end position="25"/>
    </location>
</feature>
<keyword evidence="1" id="KW-0812">Transmembrane</keyword>
<name>A0A1M5CXD2_SALEC</name>
<feature type="transmembrane region" description="Helical" evidence="1">
    <location>
        <begin position="497"/>
        <end position="515"/>
    </location>
</feature>
<dbReference type="PANTHER" id="PTHR38454:SF1">
    <property type="entry name" value="INTEGRAL MEMBRANE PROTEIN"/>
    <property type="match status" value="1"/>
</dbReference>
<keyword evidence="1" id="KW-1133">Transmembrane helix</keyword>
<feature type="transmembrane region" description="Helical" evidence="1">
    <location>
        <begin position="122"/>
        <end position="141"/>
    </location>
</feature>
<keyword evidence="1" id="KW-0472">Membrane</keyword>
<dbReference type="AlphaFoldDB" id="A0A1M5CXD2"/>
<dbReference type="Proteomes" id="UP000183945">
    <property type="component" value="Unassembled WGS sequence"/>
</dbReference>
<evidence type="ECO:0000313" key="3">
    <source>
        <dbReference type="Proteomes" id="UP000183945"/>
    </source>
</evidence>
<proteinExistence type="predicted"/>
<dbReference type="Pfam" id="PF09586">
    <property type="entry name" value="YfhO"/>
    <property type="match status" value="1"/>
</dbReference>
<dbReference type="STRING" id="1073325.SAMN05444483_101712"/>
<keyword evidence="3" id="KW-1185">Reference proteome</keyword>
<evidence type="ECO:0000313" key="2">
    <source>
        <dbReference type="EMBL" id="SHF59366.1"/>
    </source>
</evidence>
<feature type="transmembrane region" description="Helical" evidence="1">
    <location>
        <begin position="781"/>
        <end position="799"/>
    </location>
</feature>
<protein>
    <submittedName>
        <fullName evidence="2">Membrane protein YfhO</fullName>
    </submittedName>
</protein>
<feature type="transmembrane region" description="Helical" evidence="1">
    <location>
        <begin position="408"/>
        <end position="428"/>
    </location>
</feature>
<dbReference type="PANTHER" id="PTHR38454">
    <property type="entry name" value="INTEGRAL MEMBRANE PROTEIN-RELATED"/>
    <property type="match status" value="1"/>
</dbReference>
<dbReference type="RefSeq" id="WP_072876692.1">
    <property type="nucleotide sequence ID" value="NZ_FQVT01000001.1"/>
</dbReference>
<evidence type="ECO:0000256" key="1">
    <source>
        <dbReference type="SAM" id="Phobius"/>
    </source>
</evidence>
<feature type="transmembrane region" description="Helical" evidence="1">
    <location>
        <begin position="222"/>
        <end position="242"/>
    </location>
</feature>
<feature type="transmembrane region" description="Helical" evidence="1">
    <location>
        <begin position="169"/>
        <end position="185"/>
    </location>
</feature>
<dbReference type="InterPro" id="IPR018580">
    <property type="entry name" value="Uncharacterised_YfhO"/>
</dbReference>
<feature type="transmembrane region" description="Helical" evidence="1">
    <location>
        <begin position="147"/>
        <end position="164"/>
    </location>
</feature>
<dbReference type="OrthoDB" id="9772884at2"/>
<feature type="transmembrane region" description="Helical" evidence="1">
    <location>
        <begin position="98"/>
        <end position="115"/>
    </location>
</feature>
<feature type="transmembrane region" description="Helical" evidence="1">
    <location>
        <begin position="368"/>
        <end position="388"/>
    </location>
</feature>